<reference evidence="1" key="1">
    <citation type="journal article" date="2022" name="Viruses">
        <title>Isolation of novel Xanthomonas phages for the plant pathogens X. translucens and X. campestris.</title>
        <authorList>
            <person name="Erdrich S.H."/>
            <person name="Sharma V."/>
            <person name="Schurr U."/>
            <person name="Arsova B."/>
            <person name="Frunzke J."/>
        </authorList>
    </citation>
    <scope>NUCLEOTIDE SEQUENCE</scope>
</reference>
<organism evidence="1 2">
    <name type="scientific">Xanthomonas phage Mallos</name>
    <dbReference type="NCBI Taxonomy" id="2939131"/>
    <lineage>
        <taxon>Viruses</taxon>
        <taxon>Duplodnaviria</taxon>
        <taxon>Heunggongvirae</taxon>
        <taxon>Uroviricota</taxon>
        <taxon>Caudoviricetes</taxon>
        <taxon>Mesyanzhinovviridae</taxon>
        <taxon>Bradleyvirinae</taxon>
        <taxon>Mallosvirus</taxon>
        <taxon>Mallosvirus mallos</taxon>
    </lineage>
</organism>
<gene>
    <name evidence="1" type="ORF">Mallos_BL6006</name>
</gene>
<evidence type="ECO:0000313" key="2">
    <source>
        <dbReference type="Proteomes" id="UP001056460"/>
    </source>
</evidence>
<name>A0A9E7E1F1_9CAUD</name>
<keyword evidence="2" id="KW-1185">Reference proteome</keyword>
<evidence type="ECO:0000313" key="1">
    <source>
        <dbReference type="EMBL" id="URA07114.1"/>
    </source>
</evidence>
<accession>A0A9E7E1F1</accession>
<sequence length="120" mass="13096">MGWEFPGRPGDQRSGIYLPPTSRAISSLVKGSNWPHNPDKSARPVMRYSSGPYRLGHAPGLISLETELIAPRCGTPPCSEVHPRAGHQFPQSPPRAGFVFSGPEIRADCQAPPWYSSFTP</sequence>
<dbReference type="Proteomes" id="UP001056460">
    <property type="component" value="Segment"/>
</dbReference>
<dbReference type="EMBL" id="ON189047">
    <property type="protein sequence ID" value="URA07114.1"/>
    <property type="molecule type" value="Genomic_DNA"/>
</dbReference>
<protein>
    <submittedName>
        <fullName evidence="1">Uncharacterized protein</fullName>
    </submittedName>
</protein>
<proteinExistence type="predicted"/>